<dbReference type="EMBL" id="LXQA010022945">
    <property type="protein sequence ID" value="MCH92560.1"/>
    <property type="molecule type" value="Genomic_DNA"/>
</dbReference>
<comment type="caution">
    <text evidence="1">The sequence shown here is derived from an EMBL/GenBank/DDBJ whole genome shotgun (WGS) entry which is preliminary data.</text>
</comment>
<organism evidence="1 2">
    <name type="scientific">Trifolium medium</name>
    <dbReference type="NCBI Taxonomy" id="97028"/>
    <lineage>
        <taxon>Eukaryota</taxon>
        <taxon>Viridiplantae</taxon>
        <taxon>Streptophyta</taxon>
        <taxon>Embryophyta</taxon>
        <taxon>Tracheophyta</taxon>
        <taxon>Spermatophyta</taxon>
        <taxon>Magnoliopsida</taxon>
        <taxon>eudicotyledons</taxon>
        <taxon>Gunneridae</taxon>
        <taxon>Pentapetalae</taxon>
        <taxon>rosids</taxon>
        <taxon>fabids</taxon>
        <taxon>Fabales</taxon>
        <taxon>Fabaceae</taxon>
        <taxon>Papilionoideae</taxon>
        <taxon>50 kb inversion clade</taxon>
        <taxon>NPAAA clade</taxon>
        <taxon>Hologalegina</taxon>
        <taxon>IRL clade</taxon>
        <taxon>Trifolieae</taxon>
        <taxon>Trifolium</taxon>
    </lineage>
</organism>
<accession>A0A392MYG4</accession>
<dbReference type="Proteomes" id="UP000265520">
    <property type="component" value="Unassembled WGS sequence"/>
</dbReference>
<sequence length="85" mass="9490">MLQNLHNGMDNINVVFVNIQQQLNEVMQPHGANPDGGNFYHEELNFVMLEVNVEDAAEFNDAPHDEDAAGEADTMRRLALLLVLA</sequence>
<proteinExistence type="predicted"/>
<keyword evidence="2" id="KW-1185">Reference proteome</keyword>
<protein>
    <submittedName>
        <fullName evidence="1">Uncharacterized protein</fullName>
    </submittedName>
</protein>
<reference evidence="1 2" key="1">
    <citation type="journal article" date="2018" name="Front. Plant Sci.">
        <title>Red Clover (Trifolium pratense) and Zigzag Clover (T. medium) - A Picture of Genomic Similarities and Differences.</title>
        <authorList>
            <person name="Dluhosova J."/>
            <person name="Istvanek J."/>
            <person name="Nedelnik J."/>
            <person name="Repkova J."/>
        </authorList>
    </citation>
    <scope>NUCLEOTIDE SEQUENCE [LARGE SCALE GENOMIC DNA]</scope>
    <source>
        <strain evidence="2">cv. 10/8</strain>
        <tissue evidence="1">Leaf</tissue>
    </source>
</reference>
<name>A0A392MYG4_9FABA</name>
<evidence type="ECO:0000313" key="2">
    <source>
        <dbReference type="Proteomes" id="UP000265520"/>
    </source>
</evidence>
<dbReference type="AlphaFoldDB" id="A0A392MYG4"/>
<gene>
    <name evidence="1" type="ORF">A2U01_0013500</name>
</gene>
<evidence type="ECO:0000313" key="1">
    <source>
        <dbReference type="EMBL" id="MCH92560.1"/>
    </source>
</evidence>